<dbReference type="SUPFAM" id="SSF52200">
    <property type="entry name" value="Toll/Interleukin receptor TIR domain"/>
    <property type="match status" value="1"/>
</dbReference>
<evidence type="ECO:0000256" key="1">
    <source>
        <dbReference type="SAM" id="MobiDB-lite"/>
    </source>
</evidence>
<organism evidence="3 4">
    <name type="scientific">Bifidobacterium pseudolongum subsp. globosum</name>
    <dbReference type="NCBI Taxonomy" id="1690"/>
    <lineage>
        <taxon>Bacteria</taxon>
        <taxon>Bacillati</taxon>
        <taxon>Actinomycetota</taxon>
        <taxon>Actinomycetes</taxon>
        <taxon>Bifidobacteriales</taxon>
        <taxon>Bifidobacteriaceae</taxon>
        <taxon>Bifidobacterium</taxon>
    </lineage>
</organism>
<sequence>MSGNDNPTHEYEIFVSYSHDDGRYTIPSFVQKILGAATEGGFRFKSFIDQHITGAWKDKIIEHLESANIFMPFISPTYLESDYCIRELSSFVDYARRSEEVKVIIPVFWVDVNEDALPNNGFSESAYRYFERIQGITFEGKKNLRLQDPETIDYFGIFCFLKRYLDDAAATLRIRNQITENIIPELPDPLKGRVLEGMGVTASPGDDTQASEPVHAELNAVQTESPIVANKPAASPVSSDKESQAVKMRKKGSQNHKGYAPAHELMVKIYNTVAETPFVEGSKDRSSALKPEFRVPGVLETVSLTKDGAHLTQGMNFNLDSNIASVYISANWQGVPNDGSGRAYERGNDELGGFWILPRTHKLESYEPWEHDFDNTLANYLYRIKMSQPYAEDYIAHRDEWQARYERFAAMPDVSSTYAKELFNGNRFVSANSRLEFVRDGRLLPVEQIDNEVLNRTIIAITDPAQVDEVIACINNMHKDGIRYYRVGALLDTKSDATNFVNALKKYRAFLEQQ</sequence>
<dbReference type="InterPro" id="IPR000157">
    <property type="entry name" value="TIR_dom"/>
</dbReference>
<dbReference type="EMBL" id="RYUH01000009">
    <property type="protein sequence ID" value="RYQ10971.1"/>
    <property type="molecule type" value="Genomic_DNA"/>
</dbReference>
<dbReference type="SMART" id="SM00255">
    <property type="entry name" value="TIR"/>
    <property type="match status" value="1"/>
</dbReference>
<protein>
    <submittedName>
        <fullName evidence="3">TIR domain-containing protein</fullName>
    </submittedName>
</protein>
<reference evidence="3 4" key="1">
    <citation type="submission" date="2018-12" db="EMBL/GenBank/DDBJ databases">
        <title>Unveiling genomic diversity among members of the Bifidobacterium pseudolongum species, a widely distributed gut commensal of the animal kingdom.</title>
        <authorList>
            <person name="Lugli G.A."/>
            <person name="Duranti S."/>
            <person name="Albert K."/>
            <person name="Mancabelli L."/>
            <person name="Napoli S."/>
            <person name="Viappiani A."/>
            <person name="Anzalone R."/>
            <person name="Longhi G."/>
            <person name="Milani C."/>
            <person name="Turroni F."/>
            <person name="Alessandri G."/>
            <person name="Sela D.A."/>
            <person name="Van Sinderen D."/>
            <person name="Ventura M."/>
        </authorList>
    </citation>
    <scope>NUCLEOTIDE SEQUENCE [LARGE SCALE GENOMIC DNA]</scope>
    <source>
        <strain evidence="3 4">2093B</strain>
    </source>
</reference>
<dbReference type="Pfam" id="PF13676">
    <property type="entry name" value="TIR_2"/>
    <property type="match status" value="1"/>
</dbReference>
<dbReference type="Gene3D" id="3.40.50.10140">
    <property type="entry name" value="Toll/interleukin-1 receptor homology (TIR) domain"/>
    <property type="match status" value="1"/>
</dbReference>
<dbReference type="AlphaFoldDB" id="A0A4Q5A2L9"/>
<gene>
    <name evidence="3" type="ORF">PG2093B_0573</name>
</gene>
<dbReference type="GO" id="GO:0007165">
    <property type="term" value="P:signal transduction"/>
    <property type="evidence" value="ECO:0007669"/>
    <property type="project" value="InterPro"/>
</dbReference>
<dbReference type="InterPro" id="IPR035897">
    <property type="entry name" value="Toll_tir_struct_dom_sf"/>
</dbReference>
<name>A0A4Q5A2L9_9BIFI</name>
<accession>A0A4Q5A2L9</accession>
<dbReference type="Proteomes" id="UP000292568">
    <property type="component" value="Unassembled WGS sequence"/>
</dbReference>
<evidence type="ECO:0000313" key="3">
    <source>
        <dbReference type="EMBL" id="RYQ10971.1"/>
    </source>
</evidence>
<feature type="domain" description="TIR" evidence="2">
    <location>
        <begin position="9"/>
        <end position="144"/>
    </location>
</feature>
<dbReference type="PROSITE" id="PS50104">
    <property type="entry name" value="TIR"/>
    <property type="match status" value="1"/>
</dbReference>
<dbReference type="RefSeq" id="WP_129897153.1">
    <property type="nucleotide sequence ID" value="NZ_RYUH01000009.1"/>
</dbReference>
<comment type="caution">
    <text evidence="3">The sequence shown here is derived from an EMBL/GenBank/DDBJ whole genome shotgun (WGS) entry which is preliminary data.</text>
</comment>
<evidence type="ECO:0000259" key="2">
    <source>
        <dbReference type="PROSITE" id="PS50104"/>
    </source>
</evidence>
<proteinExistence type="predicted"/>
<feature type="region of interest" description="Disordered" evidence="1">
    <location>
        <begin position="231"/>
        <end position="258"/>
    </location>
</feature>
<evidence type="ECO:0000313" key="4">
    <source>
        <dbReference type="Proteomes" id="UP000292568"/>
    </source>
</evidence>